<evidence type="ECO:0000313" key="2">
    <source>
        <dbReference type="Proteomes" id="UP000011680"/>
    </source>
</evidence>
<name>M0NFD0_9EURY</name>
<dbReference type="Proteomes" id="UP000011680">
    <property type="component" value="Unassembled WGS sequence"/>
</dbReference>
<comment type="caution">
    <text evidence="1">The sequence shown here is derived from an EMBL/GenBank/DDBJ whole genome shotgun (WGS) entry which is preliminary data.</text>
</comment>
<organism evidence="1 2">
    <name type="scientific">Halococcus thailandensis JCM 13552</name>
    <dbReference type="NCBI Taxonomy" id="1227457"/>
    <lineage>
        <taxon>Archaea</taxon>
        <taxon>Methanobacteriati</taxon>
        <taxon>Methanobacteriota</taxon>
        <taxon>Stenosarchaea group</taxon>
        <taxon>Halobacteria</taxon>
        <taxon>Halobacteriales</taxon>
        <taxon>Halococcaceae</taxon>
        <taxon>Halococcus</taxon>
    </lineage>
</organism>
<keyword evidence="2" id="KW-1185">Reference proteome</keyword>
<sequence length="97" mass="11076">MKHWTQSDESSADSAAKAAETFAEFFVVENNDGSILRGDLYLAYSRWAVEHDHETVPERQFLEIVTEQVDYRTTATTKDLEWVQQFDGLGLSLVDAF</sequence>
<evidence type="ECO:0008006" key="3">
    <source>
        <dbReference type="Google" id="ProtNLM"/>
    </source>
</evidence>
<dbReference type="PATRIC" id="fig|1227457.3.peg.901"/>
<accession>M0NFD0</accession>
<gene>
    <name evidence="1" type="ORF">C451_04998</name>
</gene>
<dbReference type="AlphaFoldDB" id="M0NFD0"/>
<dbReference type="EMBL" id="AOMF01000103">
    <property type="protein sequence ID" value="EMA55809.1"/>
    <property type="molecule type" value="Genomic_DNA"/>
</dbReference>
<reference evidence="1 2" key="1">
    <citation type="journal article" date="2014" name="PLoS Genet.">
        <title>Phylogenetically driven sequencing of extremely halophilic archaea reveals strategies for static and dynamic osmo-response.</title>
        <authorList>
            <person name="Becker E.A."/>
            <person name="Seitzer P.M."/>
            <person name="Tritt A."/>
            <person name="Larsen D."/>
            <person name="Krusor M."/>
            <person name="Yao A.I."/>
            <person name="Wu D."/>
            <person name="Madern D."/>
            <person name="Eisen J.A."/>
            <person name="Darling A.E."/>
            <person name="Facciotti M.T."/>
        </authorList>
    </citation>
    <scope>NUCLEOTIDE SEQUENCE [LARGE SCALE GENOMIC DNA]</scope>
    <source>
        <strain evidence="1 2">JCM 13552</strain>
    </source>
</reference>
<evidence type="ECO:0000313" key="1">
    <source>
        <dbReference type="EMBL" id="EMA55809.1"/>
    </source>
</evidence>
<proteinExistence type="predicted"/>
<protein>
    <recommendedName>
        <fullName evidence="3">DNA primase/nucleoside triphosphatase C-terminal domain-containing protein</fullName>
    </recommendedName>
</protein>